<proteinExistence type="predicted"/>
<dbReference type="Pfam" id="PF00535">
    <property type="entry name" value="Glycos_transf_2"/>
    <property type="match status" value="1"/>
</dbReference>
<dbReference type="RefSeq" id="WP_036118400.1">
    <property type="nucleotide sequence ID" value="NZ_BMET01000002.1"/>
</dbReference>
<dbReference type="eggNOG" id="COG1215">
    <property type="taxonomic scope" value="Bacteria"/>
</dbReference>
<dbReference type="GO" id="GO:0006487">
    <property type="term" value="P:protein N-linked glycosylation"/>
    <property type="evidence" value="ECO:0007669"/>
    <property type="project" value="TreeGrafter"/>
</dbReference>
<gene>
    <name evidence="2" type="ORF">IA57_01700</name>
</gene>
<dbReference type="PANTHER" id="PTHR10859:SF91">
    <property type="entry name" value="DOLICHYL-PHOSPHATE BETA-GLUCOSYLTRANSFERASE"/>
    <property type="match status" value="1"/>
</dbReference>
<dbReference type="OrthoDB" id="952827at2"/>
<evidence type="ECO:0000313" key="2">
    <source>
        <dbReference type="EMBL" id="KFB02372.1"/>
    </source>
</evidence>
<dbReference type="STRING" id="1197477.IA57_01700"/>
<dbReference type="Proteomes" id="UP000028521">
    <property type="component" value="Unassembled WGS sequence"/>
</dbReference>
<name>A0A084TNT6_9FLAO</name>
<dbReference type="Gene3D" id="3.90.550.10">
    <property type="entry name" value="Spore Coat Polysaccharide Biosynthesis Protein SpsA, Chain A"/>
    <property type="match status" value="1"/>
</dbReference>
<dbReference type="AlphaFoldDB" id="A0A084TNT6"/>
<dbReference type="InterPro" id="IPR001173">
    <property type="entry name" value="Glyco_trans_2-like"/>
</dbReference>
<feature type="domain" description="Glycosyltransferase 2-like" evidence="1">
    <location>
        <begin position="7"/>
        <end position="175"/>
    </location>
</feature>
<sequence>MNTTCAIIIPCFNEANRIDSEKFKTFEKQNSNIVFYFINDGSTDDTRPVLDELCKSSSHFNVLHLEKNGGKAEAIRQGILNLKTDYDYIGYLDADLSTPLKEIDRLLKFAQDNHKKFVMGSRIKIVGNAIDRRLKRHISGRIVATIIDSFILRLGIYDTQCGAKIIDSQLAKELFKEPFQTKWLFDVELILRTKLKYGKTYCLENMVEVPLLQWQDIGQSKITFGDILKLPSDFIKIYTHYK</sequence>
<dbReference type="PANTHER" id="PTHR10859">
    <property type="entry name" value="GLYCOSYL TRANSFERASE"/>
    <property type="match status" value="1"/>
</dbReference>
<reference evidence="3" key="2">
    <citation type="submission" date="2014-07" db="EMBL/GenBank/DDBJ databases">
        <title>Genome sequence of Mangrovimonas yunxiaonensis.</title>
        <authorList>
            <person name="Li Y."/>
            <person name="Zheng T."/>
        </authorList>
    </citation>
    <scope>NUCLEOTIDE SEQUENCE [LARGE SCALE GENOMIC DNA]</scope>
    <source>
        <strain evidence="3">LY01</strain>
    </source>
</reference>
<dbReference type="EMBL" id="JPFK01000002">
    <property type="protein sequence ID" value="KFB02372.1"/>
    <property type="molecule type" value="Genomic_DNA"/>
</dbReference>
<comment type="caution">
    <text evidence="2">The sequence shown here is derived from an EMBL/GenBank/DDBJ whole genome shotgun (WGS) entry which is preliminary data.</text>
</comment>
<evidence type="ECO:0000313" key="3">
    <source>
        <dbReference type="Proteomes" id="UP000028521"/>
    </source>
</evidence>
<keyword evidence="3" id="KW-1185">Reference proteome</keyword>
<evidence type="ECO:0000259" key="1">
    <source>
        <dbReference type="Pfam" id="PF00535"/>
    </source>
</evidence>
<organism evidence="2 3">
    <name type="scientific">Mangrovimonas yunxiaonensis</name>
    <dbReference type="NCBI Taxonomy" id="1197477"/>
    <lineage>
        <taxon>Bacteria</taxon>
        <taxon>Pseudomonadati</taxon>
        <taxon>Bacteroidota</taxon>
        <taxon>Flavobacteriia</taxon>
        <taxon>Flavobacteriales</taxon>
        <taxon>Flavobacteriaceae</taxon>
        <taxon>Mangrovimonas</taxon>
    </lineage>
</organism>
<dbReference type="InterPro" id="IPR029044">
    <property type="entry name" value="Nucleotide-diphossugar_trans"/>
</dbReference>
<accession>A0A084TNT6</accession>
<reference evidence="2 3" key="1">
    <citation type="journal article" date="2014" name="Genome Announc.">
        <title>Draft Genome Sequence of the Algicidal Bacterium Mangrovimonas yunxiaonensis Strain LY01.</title>
        <authorList>
            <person name="Li Y."/>
            <person name="Zhu H."/>
            <person name="Li C."/>
            <person name="Zhang H."/>
            <person name="Chen Z."/>
            <person name="Zheng W."/>
            <person name="Xu H."/>
            <person name="Zheng T."/>
        </authorList>
    </citation>
    <scope>NUCLEOTIDE SEQUENCE [LARGE SCALE GENOMIC DNA]</scope>
    <source>
        <strain evidence="2 3">LY01</strain>
    </source>
</reference>
<protein>
    <recommendedName>
        <fullName evidence="1">Glycosyltransferase 2-like domain-containing protein</fullName>
    </recommendedName>
</protein>
<dbReference type="SUPFAM" id="SSF53448">
    <property type="entry name" value="Nucleotide-diphospho-sugar transferases"/>
    <property type="match status" value="1"/>
</dbReference>